<dbReference type="EMBL" id="HBII01003414">
    <property type="protein sequence ID" value="CAE0342664.1"/>
    <property type="molecule type" value="Transcribed_RNA"/>
</dbReference>
<dbReference type="AlphaFoldDB" id="A0A7S3N6Y5"/>
<protein>
    <submittedName>
        <fullName evidence="1">Uncharacterized protein</fullName>
    </submittedName>
</protein>
<reference evidence="1" key="1">
    <citation type="submission" date="2021-01" db="EMBL/GenBank/DDBJ databases">
        <authorList>
            <person name="Corre E."/>
            <person name="Pelletier E."/>
            <person name="Niang G."/>
            <person name="Scheremetjew M."/>
            <person name="Finn R."/>
            <person name="Kale V."/>
            <person name="Holt S."/>
            <person name="Cochrane G."/>
            <person name="Meng A."/>
            <person name="Brown T."/>
            <person name="Cohen L."/>
        </authorList>
    </citation>
    <scope>NUCLEOTIDE SEQUENCE</scope>
    <source>
        <strain evidence="1">FSP1.4</strain>
    </source>
</reference>
<proteinExistence type="predicted"/>
<accession>A0A7S3N6Y5</accession>
<name>A0A7S3N6Y5_9SPIT</name>
<evidence type="ECO:0000313" key="1">
    <source>
        <dbReference type="EMBL" id="CAE0342664.1"/>
    </source>
</evidence>
<sequence>MKFKKKQLIPAKLQKSINNLVSFLHKKNADLAQLVIVYKAIIQNLAEGIEEQKKVGDLTSRMSPGIVEMNNQYKSFKLFERQVYLKGEHKDKIILDQIQEHNDHKKIRKEEQQQK</sequence>
<organism evidence="1">
    <name type="scientific">Euplotes harpa</name>
    <dbReference type="NCBI Taxonomy" id="151035"/>
    <lineage>
        <taxon>Eukaryota</taxon>
        <taxon>Sar</taxon>
        <taxon>Alveolata</taxon>
        <taxon>Ciliophora</taxon>
        <taxon>Intramacronucleata</taxon>
        <taxon>Spirotrichea</taxon>
        <taxon>Hypotrichia</taxon>
        <taxon>Euplotida</taxon>
        <taxon>Euplotidae</taxon>
        <taxon>Euplotes</taxon>
    </lineage>
</organism>
<gene>
    <name evidence="1" type="ORF">EHAR0213_LOCUS1571</name>
</gene>